<keyword evidence="2" id="KW-1185">Reference proteome</keyword>
<proteinExistence type="predicted"/>
<comment type="caution">
    <text evidence="1">The sequence shown here is derived from an EMBL/GenBank/DDBJ whole genome shotgun (WGS) entry which is preliminary data.</text>
</comment>
<reference evidence="1 2" key="1">
    <citation type="submission" date="2014-11" db="EMBL/GenBank/DDBJ databases">
        <title>Draft genome sequence of Chelonobacter oris 1662T, associated with respiratory disease in Hermann's Tortoises.</title>
        <authorList>
            <person name="Kudirkiene E."/>
            <person name="Hansen M.J."/>
            <person name="Bojesen A.M."/>
        </authorList>
    </citation>
    <scope>NUCLEOTIDE SEQUENCE [LARGE SCALE GENOMIC DNA]</scope>
    <source>
        <strain evidence="1 2">1662</strain>
    </source>
</reference>
<dbReference type="RefSeq" id="WP_034616147.1">
    <property type="nucleotide sequence ID" value="NZ_JSUM01000013.1"/>
</dbReference>
<protein>
    <submittedName>
        <fullName evidence="1">Uncharacterized protein</fullName>
    </submittedName>
</protein>
<organism evidence="1 2">
    <name type="scientific">Chelonobacter oris</name>
    <dbReference type="NCBI Taxonomy" id="505317"/>
    <lineage>
        <taxon>Bacteria</taxon>
        <taxon>Pseudomonadati</taxon>
        <taxon>Pseudomonadota</taxon>
        <taxon>Gammaproteobacteria</taxon>
        <taxon>Pasteurellales</taxon>
        <taxon>Pasteurellaceae</taxon>
        <taxon>Chelonobacter</taxon>
    </lineage>
</organism>
<dbReference type="AlphaFoldDB" id="A0A0A3ASG8"/>
<dbReference type="EMBL" id="JSUM01000013">
    <property type="protein sequence ID" value="KGQ70035.1"/>
    <property type="molecule type" value="Genomic_DNA"/>
</dbReference>
<accession>A0A0A3ASG8</accession>
<evidence type="ECO:0000313" key="2">
    <source>
        <dbReference type="Proteomes" id="UP000030380"/>
    </source>
</evidence>
<sequence length="74" mass="8530">MPDRLNHQAASKRKVKPPTFFQIDIKQVLKTSYPFDYKHYPSSLPKISDDSTLPWQAHQAKANFSDNQAKIGEK</sequence>
<evidence type="ECO:0000313" key="1">
    <source>
        <dbReference type="EMBL" id="KGQ70035.1"/>
    </source>
</evidence>
<gene>
    <name evidence="1" type="ORF">OA57_08180</name>
</gene>
<name>A0A0A3ASG8_9PAST</name>
<dbReference type="Proteomes" id="UP000030380">
    <property type="component" value="Unassembled WGS sequence"/>
</dbReference>